<comment type="caution">
    <text evidence="2">The sequence shown here is derived from an EMBL/GenBank/DDBJ whole genome shotgun (WGS) entry which is preliminary data.</text>
</comment>
<dbReference type="AlphaFoldDB" id="A0A9P8TE49"/>
<dbReference type="EMBL" id="JAEUBF010000782">
    <property type="protein sequence ID" value="KAH3675021.1"/>
    <property type="molecule type" value="Genomic_DNA"/>
</dbReference>
<protein>
    <submittedName>
        <fullName evidence="2">Uncharacterized protein</fullName>
    </submittedName>
</protein>
<feature type="compositionally biased region" description="Acidic residues" evidence="1">
    <location>
        <begin position="61"/>
        <end position="73"/>
    </location>
</feature>
<evidence type="ECO:0000313" key="3">
    <source>
        <dbReference type="Proteomes" id="UP000769528"/>
    </source>
</evidence>
<reference evidence="2" key="1">
    <citation type="journal article" date="2021" name="Open Biol.">
        <title>Shared evolutionary footprints suggest mitochondrial oxidative damage underlies multiple complex I losses in fungi.</title>
        <authorList>
            <person name="Schikora-Tamarit M.A."/>
            <person name="Marcet-Houben M."/>
            <person name="Nosek J."/>
            <person name="Gabaldon T."/>
        </authorList>
    </citation>
    <scope>NUCLEOTIDE SEQUENCE</scope>
    <source>
        <strain evidence="2">CBS6341</strain>
    </source>
</reference>
<keyword evidence="3" id="KW-1185">Reference proteome</keyword>
<proteinExistence type="predicted"/>
<evidence type="ECO:0000313" key="2">
    <source>
        <dbReference type="EMBL" id="KAH3675021.1"/>
    </source>
</evidence>
<feature type="region of interest" description="Disordered" evidence="1">
    <location>
        <begin position="38"/>
        <end position="97"/>
    </location>
</feature>
<gene>
    <name evidence="2" type="ORF">WICMUC_002853</name>
</gene>
<name>A0A9P8TE49_9ASCO</name>
<feature type="region of interest" description="Disordered" evidence="1">
    <location>
        <begin position="121"/>
        <end position="148"/>
    </location>
</feature>
<sequence length="148" mass="14762">MEEEVEVEEAVVKSGSGGGGTFGDVDIFDKKFGNFGGGGGGGGTASDGADKKFGNFGGDGTEMDEFAEEDEAADGSTDKNSGNFGGGGGGGGKDMEDSAIFDEFTFSKGWISKGGDCFADRNSGIGGGGGKPETMLSGAEAFTKDEEN</sequence>
<organism evidence="2 3">
    <name type="scientific">Wickerhamomyces mucosus</name>
    <dbReference type="NCBI Taxonomy" id="1378264"/>
    <lineage>
        <taxon>Eukaryota</taxon>
        <taxon>Fungi</taxon>
        <taxon>Dikarya</taxon>
        <taxon>Ascomycota</taxon>
        <taxon>Saccharomycotina</taxon>
        <taxon>Saccharomycetes</taxon>
        <taxon>Phaffomycetales</taxon>
        <taxon>Wickerhamomycetaceae</taxon>
        <taxon>Wickerhamomyces</taxon>
    </lineage>
</organism>
<accession>A0A9P8TE49</accession>
<reference evidence="2" key="2">
    <citation type="submission" date="2021-01" db="EMBL/GenBank/DDBJ databases">
        <authorList>
            <person name="Schikora-Tamarit M.A."/>
        </authorList>
    </citation>
    <scope>NUCLEOTIDE SEQUENCE</scope>
    <source>
        <strain evidence="2">CBS6341</strain>
    </source>
</reference>
<dbReference type="Proteomes" id="UP000769528">
    <property type="component" value="Unassembled WGS sequence"/>
</dbReference>
<evidence type="ECO:0000256" key="1">
    <source>
        <dbReference type="SAM" id="MobiDB-lite"/>
    </source>
</evidence>
<feature type="compositionally biased region" description="Gly residues" evidence="1">
    <location>
        <begin position="83"/>
        <end position="92"/>
    </location>
</feature>